<dbReference type="Gene3D" id="3.40.109.10">
    <property type="entry name" value="NADH Oxidase"/>
    <property type="match status" value="1"/>
</dbReference>
<protein>
    <submittedName>
        <fullName evidence="1">Nitroreductase</fullName>
    </submittedName>
</protein>
<dbReference type="InterPro" id="IPR000415">
    <property type="entry name" value="Nitroreductase-like"/>
</dbReference>
<sequence>MTVLEQAARASLDAPSVFNTQPWTWRIAGETLELYPDPGRKLDTTDPEGRLLLISCGVALHHARTALAATGWSVTVERLPEGSPPEPLARIRLGEERPPDPEAQRAAAAIPLRRTDRRAFGDREVTDSELARLRRLVESEGAYLHVVRPDQVTMLAIAAELAGGAELDDPAYRAELRRWTHRPGSTGDGVPPETAVRPELRRVPVRDFTPDGTAGLAAGAARDQGAAYVIVFGGDDQPVSLLRGGEALSALLLAATADGLATAPISDVVEVEWPRHLLRSLLADIGQPYLVVRLGYVTSRDPLPASPRRPAGDAIIVVR</sequence>
<dbReference type="PANTHER" id="PTHR23026:SF123">
    <property type="entry name" value="NAD(P)H NITROREDUCTASE RV3131-RELATED"/>
    <property type="match status" value="1"/>
</dbReference>
<dbReference type="RefSeq" id="WP_184994319.1">
    <property type="nucleotide sequence ID" value="NZ_BOMK01000004.1"/>
</dbReference>
<dbReference type="Proteomes" id="UP000578112">
    <property type="component" value="Unassembled WGS sequence"/>
</dbReference>
<gene>
    <name evidence="1" type="ORF">BJ971_003499</name>
</gene>
<accession>A0A7W7HY54</accession>
<dbReference type="InterPro" id="IPR050627">
    <property type="entry name" value="Nitroreductase/BluB"/>
</dbReference>
<dbReference type="NCBIfam" id="NF047509">
    <property type="entry name" value="Rv3131_FMN_oxido"/>
    <property type="match status" value="1"/>
</dbReference>
<comment type="caution">
    <text evidence="1">The sequence shown here is derived from an EMBL/GenBank/DDBJ whole genome shotgun (WGS) entry which is preliminary data.</text>
</comment>
<dbReference type="SUPFAM" id="SSF55469">
    <property type="entry name" value="FMN-dependent nitroreductase-like"/>
    <property type="match status" value="1"/>
</dbReference>
<dbReference type="EMBL" id="JACHNH010000001">
    <property type="protein sequence ID" value="MBB4762943.1"/>
    <property type="molecule type" value="Genomic_DNA"/>
</dbReference>
<evidence type="ECO:0000313" key="2">
    <source>
        <dbReference type="Proteomes" id="UP000578112"/>
    </source>
</evidence>
<dbReference type="PANTHER" id="PTHR23026">
    <property type="entry name" value="NADPH NITROREDUCTASE"/>
    <property type="match status" value="1"/>
</dbReference>
<organism evidence="1 2">
    <name type="scientific">Actinoplanes digitatis</name>
    <dbReference type="NCBI Taxonomy" id="1868"/>
    <lineage>
        <taxon>Bacteria</taxon>
        <taxon>Bacillati</taxon>
        <taxon>Actinomycetota</taxon>
        <taxon>Actinomycetes</taxon>
        <taxon>Micromonosporales</taxon>
        <taxon>Micromonosporaceae</taxon>
        <taxon>Actinoplanes</taxon>
    </lineage>
</organism>
<keyword evidence="2" id="KW-1185">Reference proteome</keyword>
<name>A0A7W7HY54_9ACTN</name>
<dbReference type="GO" id="GO:0016491">
    <property type="term" value="F:oxidoreductase activity"/>
    <property type="evidence" value="ECO:0007669"/>
    <property type="project" value="InterPro"/>
</dbReference>
<evidence type="ECO:0000313" key="1">
    <source>
        <dbReference type="EMBL" id="MBB4762943.1"/>
    </source>
</evidence>
<dbReference type="AlphaFoldDB" id="A0A7W7HY54"/>
<proteinExistence type="predicted"/>
<reference evidence="1 2" key="1">
    <citation type="submission" date="2020-08" db="EMBL/GenBank/DDBJ databases">
        <title>Sequencing the genomes of 1000 actinobacteria strains.</title>
        <authorList>
            <person name="Klenk H.-P."/>
        </authorList>
    </citation>
    <scope>NUCLEOTIDE SEQUENCE [LARGE SCALE GENOMIC DNA]</scope>
    <source>
        <strain evidence="1 2">DSM 43149</strain>
    </source>
</reference>